<accession>A0A7W8MFB0</accession>
<comment type="caution">
    <text evidence="1">The sequence shown here is derived from an EMBL/GenBank/DDBJ whole genome shotgun (WGS) entry which is preliminary data.</text>
</comment>
<gene>
    <name evidence="1" type="ORF">HNR26_004871</name>
</gene>
<keyword evidence="2" id="KW-1185">Reference proteome</keyword>
<evidence type="ECO:0000313" key="2">
    <source>
        <dbReference type="Proteomes" id="UP000550895"/>
    </source>
</evidence>
<dbReference type="AlphaFoldDB" id="A0A7W8MFB0"/>
<dbReference type="EMBL" id="JACHGA010000033">
    <property type="protein sequence ID" value="MBB5278757.1"/>
    <property type="molecule type" value="Genomic_DNA"/>
</dbReference>
<organism evidence="1 2">
    <name type="scientific">Rhizobium rosettiformans</name>
    <dbReference type="NCBI Taxonomy" id="1368430"/>
    <lineage>
        <taxon>Bacteria</taxon>
        <taxon>Pseudomonadati</taxon>
        <taxon>Pseudomonadota</taxon>
        <taxon>Alphaproteobacteria</taxon>
        <taxon>Hyphomicrobiales</taxon>
        <taxon>Rhizobiaceae</taxon>
        <taxon>Rhizobium/Agrobacterium group</taxon>
        <taxon>Rhizobium</taxon>
    </lineage>
</organism>
<proteinExistence type="predicted"/>
<name>A0A7W8MFB0_9HYPH</name>
<reference evidence="1 2" key="1">
    <citation type="submission" date="2020-08" db="EMBL/GenBank/DDBJ databases">
        <title>Genomic Encyclopedia of Type Strains, Phase IV (KMG-IV): sequencing the most valuable type-strain genomes for metagenomic binning, comparative biology and taxonomic classification.</title>
        <authorList>
            <person name="Goeker M."/>
        </authorList>
    </citation>
    <scope>NUCLEOTIDE SEQUENCE [LARGE SCALE GENOMIC DNA]</scope>
    <source>
        <strain evidence="1 2">DSM 26376</strain>
    </source>
</reference>
<sequence length="34" mass="3883">MYNCYVLITPDKGYLSEVSDPGLFYEKYGTLSCI</sequence>
<dbReference type="Proteomes" id="UP000550895">
    <property type="component" value="Unassembled WGS sequence"/>
</dbReference>
<protein>
    <submittedName>
        <fullName evidence="1">Uncharacterized protein</fullName>
    </submittedName>
</protein>
<evidence type="ECO:0000313" key="1">
    <source>
        <dbReference type="EMBL" id="MBB5278757.1"/>
    </source>
</evidence>